<sequence length="198" mass="21803">MTGLNGKRKAVETPLAKRPAQHKPQASRRTKRTKEPALPRKRESSTARAPLADGRDEYASVSYSLRNRIVYVPIPKNTSKHIVPSTSEPAPPESDFRKEPKYRQSNQTSTCAQMGLEHYNSMNQGDEHELVKAVDSNSVIFNGVWIHANFLAKRKGVPRKFGGCGVCPPQIMHPVDGGYLSAQPFNPSAPPGNCVMGL</sequence>
<protein>
    <recommendedName>
        <fullName evidence="2">DUF3615 domain-containing protein</fullName>
    </recommendedName>
</protein>
<dbReference type="ExpressionAtlas" id="A0A1W0W828">
    <property type="expression patterns" value="baseline"/>
</dbReference>
<feature type="compositionally biased region" description="Basic residues" evidence="1">
    <location>
        <begin position="19"/>
        <end position="32"/>
    </location>
</feature>
<accession>A0A1W0W828</accession>
<organism evidence="3 4">
    <name type="scientific">Sorghum bicolor</name>
    <name type="common">Sorghum</name>
    <name type="synonym">Sorghum vulgare</name>
    <dbReference type="NCBI Taxonomy" id="4558"/>
    <lineage>
        <taxon>Eukaryota</taxon>
        <taxon>Viridiplantae</taxon>
        <taxon>Streptophyta</taxon>
        <taxon>Embryophyta</taxon>
        <taxon>Tracheophyta</taxon>
        <taxon>Spermatophyta</taxon>
        <taxon>Magnoliopsida</taxon>
        <taxon>Liliopsida</taxon>
        <taxon>Poales</taxon>
        <taxon>Poaceae</taxon>
        <taxon>PACMAD clade</taxon>
        <taxon>Panicoideae</taxon>
        <taxon>Andropogonodae</taxon>
        <taxon>Andropogoneae</taxon>
        <taxon>Sorghinae</taxon>
        <taxon>Sorghum</taxon>
    </lineage>
</organism>
<proteinExistence type="predicted"/>
<dbReference type="Gramene" id="OQU90547">
    <property type="protein sequence ID" value="OQU90547"/>
    <property type="gene ID" value="SORBI_3002G427700"/>
</dbReference>
<dbReference type="AlphaFoldDB" id="A0A1W0W828"/>
<name>A0A1W0W828_SORBI</name>
<dbReference type="EMBL" id="CM000761">
    <property type="protein sequence ID" value="OQU90547.1"/>
    <property type="molecule type" value="Genomic_DNA"/>
</dbReference>
<dbReference type="PANTHER" id="PTHR34710">
    <property type="entry name" value="OS03G0834100 PROTEIN"/>
    <property type="match status" value="1"/>
</dbReference>
<gene>
    <name evidence="3" type="ORF">SORBI_3002G427700</name>
</gene>
<dbReference type="PANTHER" id="PTHR34710:SF15">
    <property type="entry name" value="OS03G0834100 PROTEIN"/>
    <property type="match status" value="1"/>
</dbReference>
<evidence type="ECO:0000313" key="4">
    <source>
        <dbReference type="Proteomes" id="UP000000768"/>
    </source>
</evidence>
<reference evidence="3 4" key="1">
    <citation type="journal article" date="2009" name="Nature">
        <title>The Sorghum bicolor genome and the diversification of grasses.</title>
        <authorList>
            <person name="Paterson A.H."/>
            <person name="Bowers J.E."/>
            <person name="Bruggmann R."/>
            <person name="Dubchak I."/>
            <person name="Grimwood J."/>
            <person name="Gundlach H."/>
            <person name="Haberer G."/>
            <person name="Hellsten U."/>
            <person name="Mitros T."/>
            <person name="Poliakov A."/>
            <person name="Schmutz J."/>
            <person name="Spannagl M."/>
            <person name="Tang H."/>
            <person name="Wang X."/>
            <person name="Wicker T."/>
            <person name="Bharti A.K."/>
            <person name="Chapman J."/>
            <person name="Feltus F.A."/>
            <person name="Gowik U."/>
            <person name="Grigoriev I.V."/>
            <person name="Lyons E."/>
            <person name="Maher C.A."/>
            <person name="Martis M."/>
            <person name="Narechania A."/>
            <person name="Otillar R.P."/>
            <person name="Penning B.W."/>
            <person name="Salamov A.A."/>
            <person name="Wang Y."/>
            <person name="Zhang L."/>
            <person name="Carpita N.C."/>
            <person name="Freeling M."/>
            <person name="Gingle A.R."/>
            <person name="Hash C.T."/>
            <person name="Keller B."/>
            <person name="Klein P."/>
            <person name="Kresovich S."/>
            <person name="McCann M.C."/>
            <person name="Ming R."/>
            <person name="Peterson D.G."/>
            <person name="Mehboob-ur-Rahman"/>
            <person name="Ware D."/>
            <person name="Westhoff P."/>
            <person name="Mayer K.F."/>
            <person name="Messing J."/>
            <person name="Rokhsar D.S."/>
        </authorList>
    </citation>
    <scope>NUCLEOTIDE SEQUENCE [LARGE SCALE GENOMIC DNA]</scope>
    <source>
        <strain evidence="4">cv. BTx623</strain>
    </source>
</reference>
<keyword evidence="4" id="KW-1185">Reference proteome</keyword>
<dbReference type="Pfam" id="PF12274">
    <property type="entry name" value="DUF3615"/>
    <property type="match status" value="1"/>
</dbReference>
<dbReference type="Proteomes" id="UP000000768">
    <property type="component" value="Chromosome 2"/>
</dbReference>
<feature type="domain" description="DUF3615" evidence="2">
    <location>
        <begin position="112"/>
        <end position="156"/>
    </location>
</feature>
<evidence type="ECO:0000259" key="2">
    <source>
        <dbReference type="Pfam" id="PF12274"/>
    </source>
</evidence>
<feature type="compositionally biased region" description="Basic and acidic residues" evidence="1">
    <location>
        <begin position="33"/>
        <end position="45"/>
    </location>
</feature>
<dbReference type="InterPro" id="IPR022059">
    <property type="entry name" value="DUF3615"/>
</dbReference>
<reference evidence="4" key="2">
    <citation type="journal article" date="2018" name="Plant J.">
        <title>The Sorghum bicolor reference genome: improved assembly, gene annotations, a transcriptome atlas, and signatures of genome organization.</title>
        <authorList>
            <person name="McCormick R.F."/>
            <person name="Truong S.K."/>
            <person name="Sreedasyam A."/>
            <person name="Jenkins J."/>
            <person name="Shu S."/>
            <person name="Sims D."/>
            <person name="Kennedy M."/>
            <person name="Amirebrahimi M."/>
            <person name="Weers B.D."/>
            <person name="McKinley B."/>
            <person name="Mattison A."/>
            <person name="Morishige D.T."/>
            <person name="Grimwood J."/>
            <person name="Schmutz J."/>
            <person name="Mullet J.E."/>
        </authorList>
    </citation>
    <scope>NUCLEOTIDE SEQUENCE [LARGE SCALE GENOMIC DNA]</scope>
    <source>
        <strain evidence="4">cv. BTx623</strain>
    </source>
</reference>
<feature type="region of interest" description="Disordered" evidence="1">
    <location>
        <begin position="79"/>
        <end position="106"/>
    </location>
</feature>
<feature type="region of interest" description="Disordered" evidence="1">
    <location>
        <begin position="1"/>
        <end position="57"/>
    </location>
</feature>
<evidence type="ECO:0000313" key="3">
    <source>
        <dbReference type="EMBL" id="OQU90547.1"/>
    </source>
</evidence>
<evidence type="ECO:0000256" key="1">
    <source>
        <dbReference type="SAM" id="MobiDB-lite"/>
    </source>
</evidence>